<accession>A0ABN9DWM4</accession>
<sequence length="110" mass="12230">MDRRVMTKRILDLTMEIIYLLTGEKYAAVKLTFIEGLLNVLGGRGRSQRPILEPEPNSLTSERNNDKKIIEVSQKIIDLLTGEVSGAGNSRTFSSNRQGMCLDGDCIIVC</sequence>
<evidence type="ECO:0000313" key="1">
    <source>
        <dbReference type="EMBL" id="CAI9576240.1"/>
    </source>
</evidence>
<gene>
    <name evidence="1" type="ORF">SPARVUS_LOCUS8399950</name>
</gene>
<name>A0ABN9DWM4_9NEOB</name>
<dbReference type="Proteomes" id="UP001162483">
    <property type="component" value="Unassembled WGS sequence"/>
</dbReference>
<dbReference type="EMBL" id="CATNWA010014815">
    <property type="protein sequence ID" value="CAI9576240.1"/>
    <property type="molecule type" value="Genomic_DNA"/>
</dbReference>
<proteinExistence type="predicted"/>
<protein>
    <submittedName>
        <fullName evidence="1">Uncharacterized protein</fullName>
    </submittedName>
</protein>
<keyword evidence="2" id="KW-1185">Reference proteome</keyword>
<organism evidence="1 2">
    <name type="scientific">Staurois parvus</name>
    <dbReference type="NCBI Taxonomy" id="386267"/>
    <lineage>
        <taxon>Eukaryota</taxon>
        <taxon>Metazoa</taxon>
        <taxon>Chordata</taxon>
        <taxon>Craniata</taxon>
        <taxon>Vertebrata</taxon>
        <taxon>Euteleostomi</taxon>
        <taxon>Amphibia</taxon>
        <taxon>Batrachia</taxon>
        <taxon>Anura</taxon>
        <taxon>Neobatrachia</taxon>
        <taxon>Ranoidea</taxon>
        <taxon>Ranidae</taxon>
        <taxon>Staurois</taxon>
    </lineage>
</organism>
<comment type="caution">
    <text evidence="1">The sequence shown here is derived from an EMBL/GenBank/DDBJ whole genome shotgun (WGS) entry which is preliminary data.</text>
</comment>
<evidence type="ECO:0000313" key="2">
    <source>
        <dbReference type="Proteomes" id="UP001162483"/>
    </source>
</evidence>
<reference evidence="1" key="1">
    <citation type="submission" date="2023-05" db="EMBL/GenBank/DDBJ databases">
        <authorList>
            <person name="Stuckert A."/>
        </authorList>
    </citation>
    <scope>NUCLEOTIDE SEQUENCE</scope>
</reference>